<keyword evidence="3" id="KW-0347">Helicase</keyword>
<dbReference type="OrthoDB" id="422663at2759"/>
<dbReference type="SMART" id="SM01178">
    <property type="entry name" value="DUF4217"/>
    <property type="match status" value="1"/>
</dbReference>
<dbReference type="Proteomes" id="UP000008983">
    <property type="component" value="Unassembled WGS sequence"/>
</dbReference>
<dbReference type="InterPro" id="IPR011545">
    <property type="entry name" value="DEAD/DEAH_box_helicase_dom"/>
</dbReference>
<dbReference type="STRING" id="857967.G0QRG8"/>
<feature type="domain" description="Helicase C-terminal" evidence="7">
    <location>
        <begin position="150"/>
        <end position="320"/>
    </location>
</feature>
<dbReference type="SMART" id="SM00487">
    <property type="entry name" value="DEXDc"/>
    <property type="match status" value="1"/>
</dbReference>
<dbReference type="Pfam" id="PF13959">
    <property type="entry name" value="CTE_SPB4"/>
    <property type="match status" value="1"/>
</dbReference>
<dbReference type="SMART" id="SM00490">
    <property type="entry name" value="HELICc"/>
    <property type="match status" value="1"/>
</dbReference>
<evidence type="ECO:0000256" key="4">
    <source>
        <dbReference type="ARBA" id="ARBA00022840"/>
    </source>
</evidence>
<evidence type="ECO:0000313" key="9">
    <source>
        <dbReference type="Proteomes" id="UP000008983"/>
    </source>
</evidence>
<keyword evidence="5" id="KW-0694">RNA-binding</keyword>
<evidence type="ECO:0000256" key="1">
    <source>
        <dbReference type="ARBA" id="ARBA00022741"/>
    </source>
</evidence>
<evidence type="ECO:0000256" key="5">
    <source>
        <dbReference type="ARBA" id="ARBA00022884"/>
    </source>
</evidence>
<dbReference type="InterPro" id="IPR001650">
    <property type="entry name" value="Helicase_C-like"/>
</dbReference>
<keyword evidence="2" id="KW-0378">Hydrolase</keyword>
<dbReference type="InterPro" id="IPR014001">
    <property type="entry name" value="Helicase_ATP-bd"/>
</dbReference>
<name>G0QRG8_ICHMU</name>
<dbReference type="CDD" id="cd18787">
    <property type="entry name" value="SF2_C_DEAD"/>
    <property type="match status" value="1"/>
</dbReference>
<dbReference type="InterPro" id="IPR025313">
    <property type="entry name" value="SPB4-like_CTE"/>
</dbReference>
<dbReference type="InterPro" id="IPR050079">
    <property type="entry name" value="DEAD_box_RNA_helicase"/>
</dbReference>
<dbReference type="OMA" id="ANETRWD"/>
<feature type="domain" description="Helicase ATP-binding" evidence="6">
    <location>
        <begin position="9"/>
        <end position="194"/>
    </location>
</feature>
<dbReference type="SUPFAM" id="SSF52540">
    <property type="entry name" value="P-loop containing nucleoside triphosphate hydrolases"/>
    <property type="match status" value="2"/>
</dbReference>
<keyword evidence="4" id="KW-0067">ATP-binding</keyword>
<keyword evidence="9" id="KW-1185">Reference proteome</keyword>
<keyword evidence="1" id="KW-0547">Nucleotide-binding</keyword>
<dbReference type="GO" id="GO:0016787">
    <property type="term" value="F:hydrolase activity"/>
    <property type="evidence" value="ECO:0007669"/>
    <property type="project" value="UniProtKB-KW"/>
</dbReference>
<dbReference type="EMBL" id="GL983755">
    <property type="protein sequence ID" value="EGR32203.1"/>
    <property type="molecule type" value="Genomic_DNA"/>
</dbReference>
<evidence type="ECO:0000256" key="3">
    <source>
        <dbReference type="ARBA" id="ARBA00022806"/>
    </source>
</evidence>
<dbReference type="RefSeq" id="XP_004035689.1">
    <property type="nucleotide sequence ID" value="XM_004035641.1"/>
</dbReference>
<evidence type="ECO:0000313" key="8">
    <source>
        <dbReference type="EMBL" id="EGR32203.1"/>
    </source>
</evidence>
<dbReference type="eggNOG" id="KOG0342">
    <property type="taxonomic scope" value="Eukaryota"/>
</dbReference>
<dbReference type="PROSITE" id="PS51192">
    <property type="entry name" value="HELICASE_ATP_BIND_1"/>
    <property type="match status" value="1"/>
</dbReference>
<dbReference type="FunCoup" id="G0QRG8">
    <property type="interactions" value="2"/>
</dbReference>
<reference evidence="8 9" key="1">
    <citation type="submission" date="2011-07" db="EMBL/GenBank/DDBJ databases">
        <authorList>
            <person name="Coyne R."/>
            <person name="Brami D."/>
            <person name="Johnson J."/>
            <person name="Hostetler J."/>
            <person name="Hannick L."/>
            <person name="Clark T."/>
            <person name="Cassidy-Hanley D."/>
            <person name="Inman J."/>
        </authorList>
    </citation>
    <scope>NUCLEOTIDE SEQUENCE [LARGE SCALE GENOMIC DNA]</scope>
    <source>
        <strain evidence="8 9">G5</strain>
    </source>
</reference>
<dbReference type="GO" id="GO:0005829">
    <property type="term" value="C:cytosol"/>
    <property type="evidence" value="ECO:0007669"/>
    <property type="project" value="TreeGrafter"/>
</dbReference>
<dbReference type="PANTHER" id="PTHR47959">
    <property type="entry name" value="ATP-DEPENDENT RNA HELICASE RHLE-RELATED"/>
    <property type="match status" value="1"/>
</dbReference>
<organism evidence="8 9">
    <name type="scientific">Ichthyophthirius multifiliis</name>
    <name type="common">White spot disease agent</name>
    <name type="synonym">Ich</name>
    <dbReference type="NCBI Taxonomy" id="5932"/>
    <lineage>
        <taxon>Eukaryota</taxon>
        <taxon>Sar</taxon>
        <taxon>Alveolata</taxon>
        <taxon>Ciliophora</taxon>
        <taxon>Intramacronucleata</taxon>
        <taxon>Oligohymenophorea</taxon>
        <taxon>Hymenostomatida</taxon>
        <taxon>Ophryoglenina</taxon>
        <taxon>Ichthyophthirius</taxon>
    </lineage>
</organism>
<evidence type="ECO:0000259" key="6">
    <source>
        <dbReference type="PROSITE" id="PS51192"/>
    </source>
</evidence>
<protein>
    <submittedName>
        <fullName evidence="8">Uncharacterized protein</fullName>
    </submittedName>
</protein>
<dbReference type="GO" id="GO:0005524">
    <property type="term" value="F:ATP binding"/>
    <property type="evidence" value="ECO:0007669"/>
    <property type="project" value="UniProtKB-KW"/>
</dbReference>
<dbReference type="InterPro" id="IPR027417">
    <property type="entry name" value="P-loop_NTPase"/>
</dbReference>
<dbReference type="InParanoid" id="G0QRG8"/>
<sequence>MTNIQKQGIPAIIQGQNIVLKSETGSGKTLTYLVPLISNLLHLGDQNKISRNDGSYIFVICPTRELCIQCENVAKQITLKSTFIITGTLIGGENPKKEKARLRKGITVLFASPGRILYHLKNTQSFVFDKLKYLVFEESDRTLDMGFQKDLEEIVTVLQQKIDFEKVQKILISANFNDDIEALYLKMSIQNSNGEVLQGETFLGDIKVFILHGNIQQKVRSETYFNFKKYQGGAILVSTDVASRGLDFPEVTHSILFDAPTSISEYCNRIGRTARIDSKGISLLILNNVEKPYIDKMREFNINLKSFNDELVIEATQELIQKKYNINMDAFQYVESLIRQCTRNDKSKYILARRAYVSSLRAYAMLKDKDIFRVKLLNLKALAKGFGVGNVKAGNETKSDRYQQELAEANKNRYDKMERFFNEKAERVKNQRKPMNTKQLFNMEFM</sequence>
<gene>
    <name evidence="8" type="ORF">IMG5_092700</name>
</gene>
<evidence type="ECO:0000259" key="7">
    <source>
        <dbReference type="PROSITE" id="PS51194"/>
    </source>
</evidence>
<dbReference type="GO" id="GO:0003723">
    <property type="term" value="F:RNA binding"/>
    <property type="evidence" value="ECO:0007669"/>
    <property type="project" value="UniProtKB-KW"/>
</dbReference>
<dbReference type="PROSITE" id="PS51194">
    <property type="entry name" value="HELICASE_CTER"/>
    <property type="match status" value="1"/>
</dbReference>
<dbReference type="PANTHER" id="PTHR47959:SF1">
    <property type="entry name" value="ATP-DEPENDENT RNA HELICASE DBPA"/>
    <property type="match status" value="1"/>
</dbReference>
<dbReference type="AlphaFoldDB" id="G0QRG8"/>
<accession>G0QRG8</accession>
<dbReference type="Gene3D" id="3.40.50.300">
    <property type="entry name" value="P-loop containing nucleotide triphosphate hydrolases"/>
    <property type="match status" value="1"/>
</dbReference>
<proteinExistence type="predicted"/>
<evidence type="ECO:0000256" key="2">
    <source>
        <dbReference type="ARBA" id="ARBA00022801"/>
    </source>
</evidence>
<dbReference type="GO" id="GO:0003724">
    <property type="term" value="F:RNA helicase activity"/>
    <property type="evidence" value="ECO:0007669"/>
    <property type="project" value="TreeGrafter"/>
</dbReference>
<dbReference type="Pfam" id="PF00270">
    <property type="entry name" value="DEAD"/>
    <property type="match status" value="1"/>
</dbReference>
<dbReference type="GeneID" id="14908344"/>